<keyword evidence="12" id="KW-1185">Reference proteome</keyword>
<comment type="similarity">
    <text evidence="2">Belongs to the major facilitator superfamily. Sugar transporter (TC 2.A.1.1) family.</text>
</comment>
<feature type="transmembrane region" description="Helical" evidence="9">
    <location>
        <begin position="499"/>
        <end position="521"/>
    </location>
</feature>
<dbReference type="SUPFAM" id="SSF103473">
    <property type="entry name" value="MFS general substrate transporter"/>
    <property type="match status" value="1"/>
</dbReference>
<feature type="transmembrane region" description="Helical" evidence="9">
    <location>
        <begin position="633"/>
        <end position="657"/>
    </location>
</feature>
<dbReference type="OrthoDB" id="4540492at2759"/>
<dbReference type="CDD" id="cd05259">
    <property type="entry name" value="PCBER_SDR_a"/>
    <property type="match status" value="1"/>
</dbReference>
<dbReference type="Gene3D" id="3.40.50.720">
    <property type="entry name" value="NAD(P)-binding Rossmann-like Domain"/>
    <property type="match status" value="1"/>
</dbReference>
<dbReference type="AlphaFoldDB" id="A0A135T583"/>
<dbReference type="Pfam" id="PF00083">
    <property type="entry name" value="Sugar_tr"/>
    <property type="match status" value="1"/>
</dbReference>
<keyword evidence="3" id="KW-0813">Transport</keyword>
<protein>
    <recommendedName>
        <fullName evidence="10">Major facilitator superfamily (MFS) profile domain-containing protein</fullName>
    </recommendedName>
</protein>
<dbReference type="InterPro" id="IPR008030">
    <property type="entry name" value="NmrA-like"/>
</dbReference>
<evidence type="ECO:0000256" key="8">
    <source>
        <dbReference type="ARBA" id="ARBA00023136"/>
    </source>
</evidence>
<proteinExistence type="inferred from homology"/>
<dbReference type="PROSITE" id="PS50850">
    <property type="entry name" value="MFS"/>
    <property type="match status" value="1"/>
</dbReference>
<dbReference type="Gene3D" id="1.20.1250.20">
    <property type="entry name" value="MFS general substrate transporter like domains"/>
    <property type="match status" value="1"/>
</dbReference>
<evidence type="ECO:0000256" key="6">
    <source>
        <dbReference type="ARBA" id="ARBA00022989"/>
    </source>
</evidence>
<evidence type="ECO:0000256" key="2">
    <source>
        <dbReference type="ARBA" id="ARBA00010992"/>
    </source>
</evidence>
<keyword evidence="8 9" id="KW-0472">Membrane</keyword>
<comment type="caution">
    <text evidence="11">The sequence shown here is derived from an EMBL/GenBank/DDBJ whole genome shotgun (WGS) entry which is preliminary data.</text>
</comment>
<feature type="transmembrane region" description="Helical" evidence="9">
    <location>
        <begin position="794"/>
        <end position="813"/>
    </location>
</feature>
<feature type="transmembrane region" description="Helical" evidence="9">
    <location>
        <begin position="723"/>
        <end position="748"/>
    </location>
</feature>
<dbReference type="InterPro" id="IPR005829">
    <property type="entry name" value="Sugar_transporter_CS"/>
</dbReference>
<evidence type="ECO:0000313" key="11">
    <source>
        <dbReference type="EMBL" id="KXH43306.1"/>
    </source>
</evidence>
<evidence type="ECO:0000313" key="12">
    <source>
        <dbReference type="Proteomes" id="UP000070054"/>
    </source>
</evidence>
<feature type="transmembrane region" description="Helical" evidence="9">
    <location>
        <begin position="663"/>
        <end position="686"/>
    </location>
</feature>
<dbReference type="InterPro" id="IPR045263">
    <property type="entry name" value="GLUT"/>
</dbReference>
<dbReference type="InterPro" id="IPR005828">
    <property type="entry name" value="MFS_sugar_transport-like"/>
</dbReference>
<dbReference type="Proteomes" id="UP000070054">
    <property type="component" value="Unassembled WGS sequence"/>
</dbReference>
<feature type="transmembrane region" description="Helical" evidence="9">
    <location>
        <begin position="470"/>
        <end position="487"/>
    </location>
</feature>
<dbReference type="GO" id="GO:0016020">
    <property type="term" value="C:membrane"/>
    <property type="evidence" value="ECO:0007669"/>
    <property type="project" value="UniProtKB-SubCell"/>
</dbReference>
<feature type="transmembrane region" description="Helical" evidence="9">
    <location>
        <begin position="410"/>
        <end position="432"/>
    </location>
</feature>
<evidence type="ECO:0000256" key="3">
    <source>
        <dbReference type="ARBA" id="ARBA00022448"/>
    </source>
</evidence>
<evidence type="ECO:0000256" key="4">
    <source>
        <dbReference type="ARBA" id="ARBA00022692"/>
    </source>
</evidence>
<dbReference type="Pfam" id="PF05368">
    <property type="entry name" value="NmrA"/>
    <property type="match status" value="1"/>
</dbReference>
<organism evidence="11 12">
    <name type="scientific">Colletotrichum nymphaeae SA-01</name>
    <dbReference type="NCBI Taxonomy" id="1460502"/>
    <lineage>
        <taxon>Eukaryota</taxon>
        <taxon>Fungi</taxon>
        <taxon>Dikarya</taxon>
        <taxon>Ascomycota</taxon>
        <taxon>Pezizomycotina</taxon>
        <taxon>Sordariomycetes</taxon>
        <taxon>Hypocreomycetidae</taxon>
        <taxon>Glomerellales</taxon>
        <taxon>Glomerellaceae</taxon>
        <taxon>Colletotrichum</taxon>
        <taxon>Colletotrichum acutatum species complex</taxon>
    </lineage>
</organism>
<dbReference type="EMBL" id="JEMN01001238">
    <property type="protein sequence ID" value="KXH43306.1"/>
    <property type="molecule type" value="Genomic_DNA"/>
</dbReference>
<dbReference type="PANTHER" id="PTHR23503">
    <property type="entry name" value="SOLUTE CARRIER FAMILY 2"/>
    <property type="match status" value="1"/>
</dbReference>
<dbReference type="InterPro" id="IPR036291">
    <property type="entry name" value="NAD(P)-bd_dom_sf"/>
</dbReference>
<dbReference type="InterPro" id="IPR036259">
    <property type="entry name" value="MFS_trans_sf"/>
</dbReference>
<dbReference type="Gene3D" id="3.90.25.10">
    <property type="entry name" value="UDP-galactose 4-epimerase, domain 1"/>
    <property type="match status" value="1"/>
</dbReference>
<dbReference type="PANTHER" id="PTHR23503:SF8">
    <property type="entry name" value="FACILITATED GLUCOSE TRANSPORTER PROTEIN 1"/>
    <property type="match status" value="1"/>
</dbReference>
<evidence type="ECO:0000256" key="1">
    <source>
        <dbReference type="ARBA" id="ARBA00004141"/>
    </source>
</evidence>
<feature type="transmembrane region" description="Helical" evidence="9">
    <location>
        <begin position="527"/>
        <end position="548"/>
    </location>
</feature>
<keyword evidence="6 9" id="KW-1133">Transmembrane helix</keyword>
<evidence type="ECO:0000256" key="9">
    <source>
        <dbReference type="SAM" id="Phobius"/>
    </source>
</evidence>
<feature type="transmembrane region" description="Helical" evidence="9">
    <location>
        <begin position="698"/>
        <end position="717"/>
    </location>
</feature>
<gene>
    <name evidence="11" type="ORF">CNYM01_04764</name>
</gene>
<dbReference type="PRINTS" id="PR00171">
    <property type="entry name" value="SUGRTRNSPORT"/>
</dbReference>
<keyword evidence="7" id="KW-0560">Oxidoreductase</keyword>
<dbReference type="GO" id="GO:0015149">
    <property type="term" value="F:hexose transmembrane transporter activity"/>
    <property type="evidence" value="ECO:0007669"/>
    <property type="project" value="TreeGrafter"/>
</dbReference>
<keyword evidence="5" id="KW-0521">NADP</keyword>
<comment type="subcellular location">
    <subcellularLocation>
        <location evidence="1">Membrane</location>
        <topology evidence="1">Multi-pass membrane protein</topology>
    </subcellularLocation>
</comment>
<accession>A0A135T583</accession>
<dbReference type="SUPFAM" id="SSF51735">
    <property type="entry name" value="NAD(P)-binding Rossmann-fold domains"/>
    <property type="match status" value="1"/>
</dbReference>
<evidence type="ECO:0000256" key="5">
    <source>
        <dbReference type="ARBA" id="ARBA00022857"/>
    </source>
</evidence>
<keyword evidence="4 9" id="KW-0812">Transmembrane</keyword>
<name>A0A135T583_9PEZI</name>
<dbReference type="InterPro" id="IPR020846">
    <property type="entry name" value="MFS_dom"/>
</dbReference>
<sequence>MSTFKASKILVFGATGQIGVFITAALLDASPSFDQITIFTSPTTVERKADLLDGWKKKGLKVIAGDVDDTEQIKAAYKDADTVISALGRNVIEKQIDLIKLAEETDSVKWFFPSEYGTDIEYGPKSPNEKPHQAKLKVRKYIRENVQRLKYTYLVTGPYVDMFLTLPSIAQEAGGFDTAARKAVLIEDGEGKTGLITMKDVGTTLVASLRHPEASFNRALKVQSFVATGKEIVAEYEKQTGEKWEIVYSSLETLKKAEEKAWAEGIPYATIFTLRRIWAEGGTLYDKTDNERIGLGPNDVESLEIAVKRSLALAASSVVRQHGSFGSSTVHARCQPILACLNFCLDFGPPAVRLPPSVSLLQAELNAPQDVLTCRKKSIAAKGVKLTWVHSKAPDPEPWLPECIPMSDAVFATVSSIFTVGGLLGALCAGPLSSKRGRRPAMRVTSILYIIGAIIETLAGGAAALAIGRFVTGMAAGASTVIVPLYISEIAPPKERGLFGAMTQVSINVGILAVQTLGFFLSYGKAWRWILAAGVFIALAQASGLMLIPESPAWLAANGDVPKARRTLQRIRGKDFDIREEVESWDGEVNAEQEGLLAQSDDVPPVSPGLPKHTAPVHLGFFDVIKDPLHRPAIAAIIGIMFAQQLCGINSVIMYSVSLLNDLLPVSSALLTILISVINLITTAACSPLPDKLGRKTCILISIIGQGISSLVLALSIQFGVKILSAVSVVSFVAFFAVGLGPVPFILASEMVGQEAVGAVQSWSLGSNYLATFLVAQFFPIVNNAFNNWLGGAGWVYFLFAGFAALFALFVSVKVPETKGKKDADEVWGRTRRLD</sequence>
<dbReference type="PROSITE" id="PS00217">
    <property type="entry name" value="SUGAR_TRANSPORT_2"/>
    <property type="match status" value="1"/>
</dbReference>
<feature type="transmembrane region" description="Helical" evidence="9">
    <location>
        <begin position="444"/>
        <end position="464"/>
    </location>
</feature>
<dbReference type="InterPro" id="IPR045312">
    <property type="entry name" value="PCBER-like"/>
</dbReference>
<feature type="domain" description="Major facilitator superfamily (MFS) profile" evidence="10">
    <location>
        <begin position="371"/>
        <end position="819"/>
    </location>
</feature>
<feature type="transmembrane region" description="Helical" evidence="9">
    <location>
        <begin position="760"/>
        <end position="782"/>
    </location>
</feature>
<dbReference type="InterPro" id="IPR003663">
    <property type="entry name" value="Sugar/inositol_transpt"/>
</dbReference>
<reference evidence="11 12" key="1">
    <citation type="submission" date="2014-02" db="EMBL/GenBank/DDBJ databases">
        <title>The genome sequence of Colletotrichum nymphaeae SA-01.</title>
        <authorList>
            <person name="Baroncelli R."/>
            <person name="Thon M.R."/>
        </authorList>
    </citation>
    <scope>NUCLEOTIDE SEQUENCE [LARGE SCALE GENOMIC DNA]</scope>
    <source>
        <strain evidence="11 12">SA-01</strain>
    </source>
</reference>
<evidence type="ECO:0000259" key="10">
    <source>
        <dbReference type="PROSITE" id="PS50850"/>
    </source>
</evidence>
<dbReference type="GO" id="GO:0016491">
    <property type="term" value="F:oxidoreductase activity"/>
    <property type="evidence" value="ECO:0007669"/>
    <property type="project" value="UniProtKB-KW"/>
</dbReference>
<evidence type="ECO:0000256" key="7">
    <source>
        <dbReference type="ARBA" id="ARBA00023002"/>
    </source>
</evidence>